<evidence type="ECO:0000313" key="1">
    <source>
        <dbReference type="EMBL" id="KAA1173177.1"/>
    </source>
</evidence>
<dbReference type="RefSeq" id="WP_149600498.1">
    <property type="nucleotide sequence ID" value="NZ_VTUU01000005.1"/>
</dbReference>
<dbReference type="AlphaFoldDB" id="A0A5B0VF02"/>
<dbReference type="EMBL" id="VTUU01000005">
    <property type="protein sequence ID" value="KAA1173177.1"/>
    <property type="molecule type" value="Genomic_DNA"/>
</dbReference>
<dbReference type="Proteomes" id="UP000323161">
    <property type="component" value="Unassembled WGS sequence"/>
</dbReference>
<reference evidence="1 2" key="1">
    <citation type="submission" date="2019-08" db="EMBL/GenBank/DDBJ databases">
        <title>Marinobacter ZYF650 sp. nov., a marine bacterium isolated from seawater of the Mariana trench.</title>
        <authorList>
            <person name="Ahmad W."/>
        </authorList>
    </citation>
    <scope>NUCLEOTIDE SEQUENCE [LARGE SCALE GENOMIC DNA]</scope>
    <source>
        <strain evidence="1 2">ZYF650</strain>
    </source>
</reference>
<protein>
    <submittedName>
        <fullName evidence="1">Uncharacterized protein</fullName>
    </submittedName>
</protein>
<name>A0A5B0VF02_9GAMM</name>
<proteinExistence type="predicted"/>
<organism evidence="1 2">
    <name type="scientific">Marinobacter salinexigens</name>
    <dbReference type="NCBI Taxonomy" id="2919747"/>
    <lineage>
        <taxon>Bacteria</taxon>
        <taxon>Pseudomonadati</taxon>
        <taxon>Pseudomonadota</taxon>
        <taxon>Gammaproteobacteria</taxon>
        <taxon>Pseudomonadales</taxon>
        <taxon>Marinobacteraceae</taxon>
        <taxon>Marinobacter</taxon>
    </lineage>
</organism>
<sequence length="327" mass="37560">MTIKGGLVWLCLLVLPAMPVHGDTLEILNPEQQALYDQAVRQNSIDFLIKAETKNSLIVLAVIYSGDHIKGLRRDYTKSAFYSHLAAKRGAEFAPMLHWSACGSLNAQKSKERSTLYPDYCEEAISFDTLGKLLERAQKAANERELAAAKARIRERERRTTPARITSPDGLYLVSGNGVSKMSVILQANQSDRYEFRAFVVETAYPEYFKTGYDYERGWWYPSTQQIYSHHYNVKVGNEHCNGWSDFNWGFQFNQEKIWLGGELMPAYKASWDYPRNRAPKRECVNETLDRSSCQVVSCAEWKDPEPGRYIVRSKEDAIELYHLISR</sequence>
<accession>A0A5B0VF02</accession>
<evidence type="ECO:0000313" key="2">
    <source>
        <dbReference type="Proteomes" id="UP000323161"/>
    </source>
</evidence>
<gene>
    <name evidence="1" type="ORF">FWJ25_11820</name>
</gene>
<comment type="caution">
    <text evidence="1">The sequence shown here is derived from an EMBL/GenBank/DDBJ whole genome shotgun (WGS) entry which is preliminary data.</text>
</comment>
<keyword evidence="2" id="KW-1185">Reference proteome</keyword>